<comment type="caution">
    <text evidence="1">The sequence shown here is derived from an EMBL/GenBank/DDBJ whole genome shotgun (WGS) entry which is preliminary data.</text>
</comment>
<name>A0ABV0CSY4_9NEIS</name>
<proteinExistence type="predicted"/>
<keyword evidence="2" id="KW-1185">Reference proteome</keyword>
<evidence type="ECO:0000313" key="1">
    <source>
        <dbReference type="EMBL" id="MEN7433199.1"/>
    </source>
</evidence>
<dbReference type="EMBL" id="JAYFSJ010000019">
    <property type="protein sequence ID" value="MEN7433199.1"/>
    <property type="molecule type" value="Genomic_DNA"/>
</dbReference>
<sequence length="235" mass="26298">MLTIILERRDMTALRVSKSEVEGAICSGIRKAYREYLRWTGDEGLHGAPEYLLTCAIARELAELDEGCYVTLEANVRETLECADVCFRGSPPATLRERGRADIVLWVAPEADQSGVPRVLVEVKNYQTGPGGRLAKDVRRLRDALLLSMESGGALEFGCLGFWMGVDEKEWASYGSSVGWFESKCDKLRDKAGELVKCHGLSVRLVQPKTYQWQYDDATRYAWAPSVLVIEKPTE</sequence>
<dbReference type="RefSeq" id="WP_346790421.1">
    <property type="nucleotide sequence ID" value="NZ_JAYFSJ010000019.1"/>
</dbReference>
<protein>
    <submittedName>
        <fullName evidence="1">Uncharacterized protein</fullName>
    </submittedName>
</protein>
<reference evidence="1 2" key="1">
    <citation type="submission" date="2023-12" db="EMBL/GenBank/DDBJ databases">
        <title>Chromobacterium sp. strain TRC.1.1.SA producing antimicrobial pigment.</title>
        <authorList>
            <person name="Verma N."/>
            <person name="Choksket S."/>
            <person name="Pinnaka A.K."/>
            <person name="Korpole S."/>
        </authorList>
    </citation>
    <scope>NUCLEOTIDE SEQUENCE [LARGE SCALE GENOMIC DNA]</scope>
    <source>
        <strain evidence="1 2">TRC1.1.SA</strain>
    </source>
</reference>
<dbReference type="Proteomes" id="UP001405405">
    <property type="component" value="Unassembled WGS sequence"/>
</dbReference>
<gene>
    <name evidence="1" type="ORF">VA599_20870</name>
</gene>
<organism evidence="1 2">
    <name type="scientific">Chromobacterium indicum</name>
    <dbReference type="NCBI Taxonomy" id="3110228"/>
    <lineage>
        <taxon>Bacteria</taxon>
        <taxon>Pseudomonadati</taxon>
        <taxon>Pseudomonadota</taxon>
        <taxon>Betaproteobacteria</taxon>
        <taxon>Neisseriales</taxon>
        <taxon>Chromobacteriaceae</taxon>
        <taxon>Chromobacterium</taxon>
    </lineage>
</organism>
<evidence type="ECO:0000313" key="2">
    <source>
        <dbReference type="Proteomes" id="UP001405405"/>
    </source>
</evidence>
<accession>A0ABV0CSY4</accession>